<feature type="compositionally biased region" description="Pro residues" evidence="1">
    <location>
        <begin position="297"/>
        <end position="311"/>
    </location>
</feature>
<sequence>MGMVNGSDFFLADSNFSHWAPILKISLNLGVKFGFLVLGIPNLGVDLGHYTISTNKYKKKKKQFHALIEVYYQNPPPSANNPPPVSYQNPPPSPANNPPPVSYQSPPPPASANPPPAVSYGYPPPAGTTPPPSGGTTTPPPSGGTTTPPPSGGTITPAPPTTPSHHVRTHHGLLHKGSTRHQVAVYSPVRSTPPPSTGYHNEPPSSGGSTPAPPSGTPTVPSSKPPVVEPPSPIASPNPSPPSGGCTCGTPTRPVVAPSPTDGNSPTPAPQSGYGYNPPPPSTSTSPSDTPSTTPATTPPSGTPPTTPRSNPPSIDTPSPPVDANIPFIGGTCNFWRQHPELLSNIFTWWRDTIGRVMGFGSFIPGFGTNMNFLEALSNERTDGYGALYREGTAAYLNSLVNVNFPFTTHHVRDSFVAGLTSNKAAAAQAEVFRLANEGHLRPRKVGKSACMKFFKAMCYDSLMSSGLRVRNGVGGNTRTPRRVQTSDRAIGFEDLLEC</sequence>
<feature type="compositionally biased region" description="Basic residues" evidence="1">
    <location>
        <begin position="165"/>
        <end position="179"/>
    </location>
</feature>
<reference evidence="2" key="1">
    <citation type="submission" date="2023-03" db="EMBL/GenBank/DDBJ databases">
        <title>Chromosome-scale reference genome and RAD-based genetic map of yellow starthistle (Centaurea solstitialis) reveal putative structural variation and QTLs associated with invader traits.</title>
        <authorList>
            <person name="Reatini B."/>
            <person name="Cang F.A."/>
            <person name="Jiang Q."/>
            <person name="Mckibben M.T.W."/>
            <person name="Barker M.S."/>
            <person name="Rieseberg L.H."/>
            <person name="Dlugosch K.M."/>
        </authorList>
    </citation>
    <scope>NUCLEOTIDE SEQUENCE</scope>
    <source>
        <strain evidence="2">CAN-66</strain>
        <tissue evidence="2">Leaf</tissue>
    </source>
</reference>
<dbReference type="PANTHER" id="PTHR33210:SF23">
    <property type="entry name" value="PROTODERMAL FACTOR 1"/>
    <property type="match status" value="1"/>
</dbReference>
<comment type="caution">
    <text evidence="2">The sequence shown here is derived from an EMBL/GenBank/DDBJ whole genome shotgun (WGS) entry which is preliminary data.</text>
</comment>
<accession>A0AA38U5Q9</accession>
<evidence type="ECO:0000256" key="1">
    <source>
        <dbReference type="SAM" id="MobiDB-lite"/>
    </source>
</evidence>
<evidence type="ECO:0000313" key="3">
    <source>
        <dbReference type="Proteomes" id="UP001172457"/>
    </source>
</evidence>
<name>A0AA38U5Q9_9ASTR</name>
<feature type="compositionally biased region" description="Low complexity" evidence="1">
    <location>
        <begin position="243"/>
        <end position="254"/>
    </location>
</feature>
<gene>
    <name evidence="2" type="ORF">OSB04_008767</name>
</gene>
<organism evidence="2 3">
    <name type="scientific">Centaurea solstitialis</name>
    <name type="common">yellow star-thistle</name>
    <dbReference type="NCBI Taxonomy" id="347529"/>
    <lineage>
        <taxon>Eukaryota</taxon>
        <taxon>Viridiplantae</taxon>
        <taxon>Streptophyta</taxon>
        <taxon>Embryophyta</taxon>
        <taxon>Tracheophyta</taxon>
        <taxon>Spermatophyta</taxon>
        <taxon>Magnoliopsida</taxon>
        <taxon>eudicotyledons</taxon>
        <taxon>Gunneridae</taxon>
        <taxon>Pentapetalae</taxon>
        <taxon>asterids</taxon>
        <taxon>campanulids</taxon>
        <taxon>Asterales</taxon>
        <taxon>Asteraceae</taxon>
        <taxon>Carduoideae</taxon>
        <taxon>Cardueae</taxon>
        <taxon>Centaureinae</taxon>
        <taxon>Centaurea</taxon>
    </lineage>
</organism>
<dbReference type="AlphaFoldDB" id="A0AA38U5Q9"/>
<proteinExistence type="predicted"/>
<dbReference type="InterPro" id="IPR039923">
    <property type="entry name" value="Protodermal_1"/>
</dbReference>
<evidence type="ECO:0000313" key="2">
    <source>
        <dbReference type="EMBL" id="KAJ9563607.1"/>
    </source>
</evidence>
<feature type="compositionally biased region" description="Low complexity" evidence="1">
    <location>
        <begin position="283"/>
        <end position="296"/>
    </location>
</feature>
<protein>
    <submittedName>
        <fullName evidence="2">Uncharacterized protein</fullName>
    </submittedName>
</protein>
<dbReference type="PANTHER" id="PTHR33210">
    <property type="entry name" value="PROTODERMAL FACTOR 1"/>
    <property type="match status" value="1"/>
</dbReference>
<feature type="region of interest" description="Disordered" evidence="1">
    <location>
        <begin position="75"/>
        <end position="323"/>
    </location>
</feature>
<dbReference type="EMBL" id="JARYMX010000002">
    <property type="protein sequence ID" value="KAJ9563607.1"/>
    <property type="molecule type" value="Genomic_DNA"/>
</dbReference>
<feature type="compositionally biased region" description="Pro residues" evidence="1">
    <location>
        <begin position="223"/>
        <end position="242"/>
    </location>
</feature>
<dbReference type="Proteomes" id="UP001172457">
    <property type="component" value="Chromosome 2"/>
</dbReference>
<feature type="compositionally biased region" description="Pro residues" evidence="1">
    <location>
        <begin position="75"/>
        <end position="162"/>
    </location>
</feature>
<keyword evidence="3" id="KW-1185">Reference proteome</keyword>